<organism evidence="3 4">
    <name type="scientific">Acinetobacter calcoaceticus</name>
    <dbReference type="NCBI Taxonomy" id="471"/>
    <lineage>
        <taxon>Bacteria</taxon>
        <taxon>Pseudomonadati</taxon>
        <taxon>Pseudomonadota</taxon>
        <taxon>Gammaproteobacteria</taxon>
        <taxon>Moraxellales</taxon>
        <taxon>Moraxellaceae</taxon>
        <taxon>Acinetobacter</taxon>
        <taxon>Acinetobacter calcoaceticus/baumannii complex</taxon>
    </lineage>
</organism>
<feature type="signal peptide" evidence="2">
    <location>
        <begin position="1"/>
        <end position="15"/>
    </location>
</feature>
<evidence type="ECO:0000313" key="3">
    <source>
        <dbReference type="EMBL" id="TCM67529.1"/>
    </source>
</evidence>
<feature type="chain" id="PRO_5020945251" evidence="2">
    <location>
        <begin position="16"/>
        <end position="185"/>
    </location>
</feature>
<accession>A0A4R1XV51</accession>
<evidence type="ECO:0000256" key="1">
    <source>
        <dbReference type="SAM" id="Coils"/>
    </source>
</evidence>
<dbReference type="InterPro" id="IPR021242">
    <property type="entry name" value="DUF2799"/>
</dbReference>
<name>A0A4R1XV51_ACICA</name>
<keyword evidence="1" id="KW-0175">Coiled coil</keyword>
<keyword evidence="4" id="KW-1185">Reference proteome</keyword>
<evidence type="ECO:0000256" key="2">
    <source>
        <dbReference type="SAM" id="SignalP"/>
    </source>
</evidence>
<reference evidence="3 4" key="1">
    <citation type="submission" date="2019-03" db="EMBL/GenBank/DDBJ databases">
        <title>Genomic analyses of the natural microbiome of Caenorhabditis elegans.</title>
        <authorList>
            <person name="Samuel B."/>
        </authorList>
    </citation>
    <scope>NUCLEOTIDE SEQUENCE [LARGE SCALE GENOMIC DNA]</scope>
    <source>
        <strain evidence="3 4">JUb89</strain>
    </source>
</reference>
<feature type="coiled-coil region" evidence="1">
    <location>
        <begin position="139"/>
        <end position="180"/>
    </location>
</feature>
<sequence length="185" mass="21325">MKFKFLLLLSSVSLMQGCAIMSKNECLSANWNLIGQNDGFNGNGSLMQKRAQACIKHKTVLDNEAYVQGYKKGLKNYCNPQTIFDYALQGRGTYQSCPMELQNNLRPYYNAANSFYIANKNLVALEDTMANAKSKMYDYDLKAETRKNYREKYDNAENKLGQAKREYNIAERDLKEFKRTASFDY</sequence>
<keyword evidence="2" id="KW-0732">Signal</keyword>
<evidence type="ECO:0000313" key="4">
    <source>
        <dbReference type="Proteomes" id="UP000294963"/>
    </source>
</evidence>
<dbReference type="Pfam" id="PF10973">
    <property type="entry name" value="DUF2799"/>
    <property type="match status" value="1"/>
</dbReference>
<gene>
    <name evidence="3" type="ORF">EC844_10843</name>
</gene>
<dbReference type="PROSITE" id="PS51257">
    <property type="entry name" value="PROKAR_LIPOPROTEIN"/>
    <property type="match status" value="1"/>
</dbReference>
<dbReference type="Proteomes" id="UP000294963">
    <property type="component" value="Unassembled WGS sequence"/>
</dbReference>
<proteinExistence type="predicted"/>
<dbReference type="EMBL" id="SLVJ01000008">
    <property type="protein sequence ID" value="TCM67529.1"/>
    <property type="molecule type" value="Genomic_DNA"/>
</dbReference>
<comment type="caution">
    <text evidence="3">The sequence shown here is derived from an EMBL/GenBank/DDBJ whole genome shotgun (WGS) entry which is preliminary data.</text>
</comment>
<dbReference type="OrthoDB" id="5917215at2"/>
<protein>
    <submittedName>
        <fullName evidence="3">Uncharacterized protein DUF2799</fullName>
    </submittedName>
</protein>
<dbReference type="AlphaFoldDB" id="A0A4R1XV51"/>